<keyword evidence="5" id="KW-0574">Periplasm</keyword>
<accession>A0A2W5Q5C7</accession>
<evidence type="ECO:0000256" key="8">
    <source>
        <dbReference type="PIRSR" id="PIRSR609451-50"/>
    </source>
</evidence>
<comment type="caution">
    <text evidence="10">The sequence shown here is derived from an EMBL/GenBank/DDBJ whole genome shotgun (WGS) entry which is preliminary data.</text>
</comment>
<evidence type="ECO:0000256" key="4">
    <source>
        <dbReference type="ARBA" id="ARBA00022729"/>
    </source>
</evidence>
<evidence type="ECO:0000256" key="7">
    <source>
        <dbReference type="ARBA" id="ARBA00023002"/>
    </source>
</evidence>
<evidence type="ECO:0000256" key="9">
    <source>
        <dbReference type="SAM" id="SignalP"/>
    </source>
</evidence>
<evidence type="ECO:0000256" key="5">
    <source>
        <dbReference type="ARBA" id="ARBA00022764"/>
    </source>
</evidence>
<comment type="similarity">
    <text evidence="2">Belongs to the aromatic amine dehydrogenase heavy chain family.</text>
</comment>
<dbReference type="InterPro" id="IPR009451">
    <property type="entry name" value="Metamine_DH_Hvc"/>
</dbReference>
<keyword evidence="8" id="KW-1015">Disulfide bond</keyword>
<dbReference type="Proteomes" id="UP000249185">
    <property type="component" value="Unassembled WGS sequence"/>
</dbReference>
<keyword evidence="7" id="KW-0560">Oxidoreductase</keyword>
<keyword evidence="6" id="KW-0249">Electron transport</keyword>
<feature type="signal peptide" evidence="9">
    <location>
        <begin position="1"/>
        <end position="20"/>
    </location>
</feature>
<feature type="chain" id="PRO_5016034050" description="Amine dehydrogenase" evidence="9">
    <location>
        <begin position="21"/>
        <end position="379"/>
    </location>
</feature>
<sequence>MKRLTVIGCVGLGLAQAAFAQDPIEPETLTVEATIAPGPNVFSLDQSWSGASKINVLAGEDLTNKGNITPGLQAQMALSADGKTLYTMSNYPKRIISGPTESVVAEWDVDTLSLKREIIVPSKAAMVESQPAMLSLADGEKYLLVQNATPATSVTVVDLAAGAPIAEVPTPGCWGAIPAATGMSFLSLCGDGSLQVSAVAADGAIAEPVKVAGVFDPDADALFTNPARAGDDLLFASFGGNITRVTFKDGAATVAETFPMGPGVEGWAPGGSEVIAYHPETGVAFVLMHPDAAEGSHKDPAKEIWAIDVAGKTLLYRSVAHDEKSIAVSKSSPPVLFTASDDEATVNRYEVDPEAKSAAKLTATAEDMGGFVALVATSQ</sequence>
<dbReference type="InterPro" id="IPR015943">
    <property type="entry name" value="WD40/YVTN_repeat-like_dom_sf"/>
</dbReference>
<organism evidence="10 11">
    <name type="scientific">Rhodovulum sulfidophilum</name>
    <name type="common">Rhodobacter sulfidophilus</name>
    <dbReference type="NCBI Taxonomy" id="35806"/>
    <lineage>
        <taxon>Bacteria</taxon>
        <taxon>Pseudomonadati</taxon>
        <taxon>Pseudomonadota</taxon>
        <taxon>Alphaproteobacteria</taxon>
        <taxon>Rhodobacterales</taxon>
        <taxon>Paracoccaceae</taxon>
        <taxon>Rhodovulum</taxon>
    </lineage>
</organism>
<comment type="subcellular location">
    <subcellularLocation>
        <location evidence="1">Periplasm</location>
    </subcellularLocation>
</comment>
<dbReference type="Gene3D" id="2.130.10.10">
    <property type="entry name" value="YVTN repeat-like/Quinoprotein amine dehydrogenase"/>
    <property type="match status" value="1"/>
</dbReference>
<dbReference type="GO" id="GO:0042597">
    <property type="term" value="C:periplasmic space"/>
    <property type="evidence" value="ECO:0007669"/>
    <property type="project" value="UniProtKB-SubCell"/>
</dbReference>
<dbReference type="EMBL" id="QFPW01000006">
    <property type="protein sequence ID" value="PZQ49913.1"/>
    <property type="molecule type" value="Genomic_DNA"/>
</dbReference>
<evidence type="ECO:0000313" key="11">
    <source>
        <dbReference type="Proteomes" id="UP000249185"/>
    </source>
</evidence>
<dbReference type="PROSITE" id="PS00430">
    <property type="entry name" value="TONB_DEPENDENT_REC_1"/>
    <property type="match status" value="1"/>
</dbReference>
<protein>
    <recommendedName>
        <fullName evidence="12">Amine dehydrogenase</fullName>
    </recommendedName>
</protein>
<dbReference type="Pfam" id="PF06433">
    <property type="entry name" value="Me-amine-dh_H"/>
    <property type="match status" value="1"/>
</dbReference>
<gene>
    <name evidence="10" type="ORF">DI556_10700</name>
</gene>
<evidence type="ECO:0000313" key="10">
    <source>
        <dbReference type="EMBL" id="PZQ49913.1"/>
    </source>
</evidence>
<evidence type="ECO:0008006" key="12">
    <source>
        <dbReference type="Google" id="ProtNLM"/>
    </source>
</evidence>
<name>A0A2W5Q5C7_RHOSU</name>
<feature type="disulfide bond" evidence="8">
    <location>
        <begin position="173"/>
        <end position="189"/>
    </location>
</feature>
<dbReference type="AlphaFoldDB" id="A0A2W5Q5C7"/>
<dbReference type="GO" id="GO:0030058">
    <property type="term" value="F:aliphatic amine dehydrogenase activity"/>
    <property type="evidence" value="ECO:0007669"/>
    <property type="project" value="InterPro"/>
</dbReference>
<keyword evidence="3" id="KW-0813">Transport</keyword>
<evidence type="ECO:0000256" key="2">
    <source>
        <dbReference type="ARBA" id="ARBA00010548"/>
    </source>
</evidence>
<evidence type="ECO:0000256" key="3">
    <source>
        <dbReference type="ARBA" id="ARBA00022448"/>
    </source>
</evidence>
<evidence type="ECO:0000256" key="1">
    <source>
        <dbReference type="ARBA" id="ARBA00004418"/>
    </source>
</evidence>
<dbReference type="InterPro" id="IPR010916">
    <property type="entry name" value="TonB_box_CS"/>
</dbReference>
<proteinExistence type="inferred from homology"/>
<reference evidence="10 11" key="1">
    <citation type="submission" date="2017-08" db="EMBL/GenBank/DDBJ databases">
        <title>Infants hospitalized years apart are colonized by the same room-sourced microbial strains.</title>
        <authorList>
            <person name="Brooks B."/>
            <person name="Olm M.R."/>
            <person name="Firek B.A."/>
            <person name="Baker R."/>
            <person name="Thomas B.C."/>
            <person name="Morowitz M.J."/>
            <person name="Banfield J.F."/>
        </authorList>
    </citation>
    <scope>NUCLEOTIDE SEQUENCE [LARGE SCALE GENOMIC DNA]</scope>
    <source>
        <strain evidence="10">S2_005_002_R2_34</strain>
    </source>
</reference>
<evidence type="ECO:0000256" key="6">
    <source>
        <dbReference type="ARBA" id="ARBA00022982"/>
    </source>
</evidence>
<dbReference type="SUPFAM" id="SSF50969">
    <property type="entry name" value="YVTN repeat-like/Quinoprotein amine dehydrogenase"/>
    <property type="match status" value="1"/>
</dbReference>
<dbReference type="InterPro" id="IPR011044">
    <property type="entry name" value="Quino_amine_DH_bsu"/>
</dbReference>
<keyword evidence="4 9" id="KW-0732">Signal</keyword>